<reference evidence="2 3" key="1">
    <citation type="journal article" date="2018" name="Sci. Rep.">
        <title>Comparative genomics provides insights into the lifestyle and reveals functional heterogeneity of dark septate endophytic fungi.</title>
        <authorList>
            <person name="Knapp D.G."/>
            <person name="Nemeth J.B."/>
            <person name="Barry K."/>
            <person name="Hainaut M."/>
            <person name="Henrissat B."/>
            <person name="Johnson J."/>
            <person name="Kuo A."/>
            <person name="Lim J.H.P."/>
            <person name="Lipzen A."/>
            <person name="Nolan M."/>
            <person name="Ohm R.A."/>
            <person name="Tamas L."/>
            <person name="Grigoriev I.V."/>
            <person name="Spatafora J.W."/>
            <person name="Nagy L.G."/>
            <person name="Kovacs G.M."/>
        </authorList>
    </citation>
    <scope>NUCLEOTIDE SEQUENCE [LARGE SCALE GENOMIC DNA]</scope>
    <source>
        <strain evidence="2 3">DSE2036</strain>
    </source>
</reference>
<dbReference type="AlphaFoldDB" id="A0A2V1DJZ1"/>
<keyword evidence="3" id="KW-1185">Reference proteome</keyword>
<proteinExistence type="predicted"/>
<sequence>MAPSCLVLWTIGGCDRVTGQEAKQERERLRNEGERRPNTSLWRNRGPRRHRGGGEMDHGRFGGSALVGLALEVEIVEKEQTTSLSRQRHLDPPRLFQRLLVRVHRFPGLHTTRSAGRSVRGHGWEPFTQPHDAGDAGDGSL</sequence>
<evidence type="ECO:0000313" key="2">
    <source>
        <dbReference type="EMBL" id="PVH97579.1"/>
    </source>
</evidence>
<name>A0A2V1DJZ1_9PLEO</name>
<feature type="compositionally biased region" description="Basic and acidic residues" evidence="1">
    <location>
        <begin position="22"/>
        <end position="37"/>
    </location>
</feature>
<evidence type="ECO:0000256" key="1">
    <source>
        <dbReference type="SAM" id="MobiDB-lite"/>
    </source>
</evidence>
<feature type="region of interest" description="Disordered" evidence="1">
    <location>
        <begin position="20"/>
        <end position="60"/>
    </location>
</feature>
<dbReference type="Proteomes" id="UP000244855">
    <property type="component" value="Unassembled WGS sequence"/>
</dbReference>
<gene>
    <name evidence="2" type="ORF">DM02DRAFT_631021</name>
</gene>
<dbReference type="EMBL" id="KZ805433">
    <property type="protein sequence ID" value="PVH97579.1"/>
    <property type="molecule type" value="Genomic_DNA"/>
</dbReference>
<protein>
    <submittedName>
        <fullName evidence="2">Uncharacterized protein</fullName>
    </submittedName>
</protein>
<organism evidence="2 3">
    <name type="scientific">Periconia macrospinosa</name>
    <dbReference type="NCBI Taxonomy" id="97972"/>
    <lineage>
        <taxon>Eukaryota</taxon>
        <taxon>Fungi</taxon>
        <taxon>Dikarya</taxon>
        <taxon>Ascomycota</taxon>
        <taxon>Pezizomycotina</taxon>
        <taxon>Dothideomycetes</taxon>
        <taxon>Pleosporomycetidae</taxon>
        <taxon>Pleosporales</taxon>
        <taxon>Massarineae</taxon>
        <taxon>Periconiaceae</taxon>
        <taxon>Periconia</taxon>
    </lineage>
</organism>
<accession>A0A2V1DJZ1</accession>
<feature type="region of interest" description="Disordered" evidence="1">
    <location>
        <begin position="112"/>
        <end position="141"/>
    </location>
</feature>
<evidence type="ECO:0000313" key="3">
    <source>
        <dbReference type="Proteomes" id="UP000244855"/>
    </source>
</evidence>